<proteinExistence type="predicted"/>
<organism evidence="2 3">
    <name type="scientific">Aquimarina brevivitae</name>
    <dbReference type="NCBI Taxonomy" id="323412"/>
    <lineage>
        <taxon>Bacteria</taxon>
        <taxon>Pseudomonadati</taxon>
        <taxon>Bacteroidota</taxon>
        <taxon>Flavobacteriia</taxon>
        <taxon>Flavobacteriales</taxon>
        <taxon>Flavobacteriaceae</taxon>
        <taxon>Aquimarina</taxon>
    </lineage>
</organism>
<keyword evidence="1" id="KW-0732">Signal</keyword>
<sequence length="296" mass="34076">MIYKYILPLFLMFFLTAKAQSDKIKVVNPTSDYVKIIDVQNLGSWTEISLEFRPTTAINATLHPPTGKSPYVLSDRRGNRYALKNQVGWTGPNSGGYGTIRLNAGDRKVVKLFFDKLPKAKDIYSLTELGCETGCWNFYDIILKDDNYYLDVLSDSVDSNTYNEKKGRAKFSDTWIEKNVTNNSGEKGIRFHAKFNLYDLEGKELRMIVRLMNEDGTFVKTEKYGYRNASGQLSLYKKLKPKYKNTVYKDATVFLPFAILNLPRGDHKLKYDVDVIYPDGTLLKHFEITPFTYQSY</sequence>
<gene>
    <name evidence="2" type="ORF">EV197_2252</name>
</gene>
<evidence type="ECO:0000313" key="3">
    <source>
        <dbReference type="Proteomes" id="UP000292262"/>
    </source>
</evidence>
<dbReference type="Proteomes" id="UP000292262">
    <property type="component" value="Unassembled WGS sequence"/>
</dbReference>
<dbReference type="AlphaFoldDB" id="A0A4Q7P4P8"/>
<evidence type="ECO:0000313" key="2">
    <source>
        <dbReference type="EMBL" id="RZS93672.1"/>
    </source>
</evidence>
<protein>
    <submittedName>
        <fullName evidence="2">Uncharacterized protein</fullName>
    </submittedName>
</protein>
<feature type="chain" id="PRO_5020722892" evidence="1">
    <location>
        <begin position="20"/>
        <end position="296"/>
    </location>
</feature>
<reference evidence="2 3" key="1">
    <citation type="submission" date="2019-02" db="EMBL/GenBank/DDBJ databases">
        <title>Genomic Encyclopedia of Type Strains, Phase IV (KMG-IV): sequencing the most valuable type-strain genomes for metagenomic binning, comparative biology and taxonomic classification.</title>
        <authorList>
            <person name="Goeker M."/>
        </authorList>
    </citation>
    <scope>NUCLEOTIDE SEQUENCE [LARGE SCALE GENOMIC DNA]</scope>
    <source>
        <strain evidence="2 3">DSM 17196</strain>
    </source>
</reference>
<evidence type="ECO:0000256" key="1">
    <source>
        <dbReference type="SAM" id="SignalP"/>
    </source>
</evidence>
<name>A0A4Q7P4P8_9FLAO</name>
<keyword evidence="3" id="KW-1185">Reference proteome</keyword>
<accession>A0A4Q7P4P8</accession>
<comment type="caution">
    <text evidence="2">The sequence shown here is derived from an EMBL/GenBank/DDBJ whole genome shotgun (WGS) entry which is preliminary data.</text>
</comment>
<feature type="signal peptide" evidence="1">
    <location>
        <begin position="1"/>
        <end position="19"/>
    </location>
</feature>
<dbReference type="EMBL" id="SGXE01000002">
    <property type="protein sequence ID" value="RZS93672.1"/>
    <property type="molecule type" value="Genomic_DNA"/>
</dbReference>